<proteinExistence type="predicted"/>
<reference evidence="6 7" key="1">
    <citation type="submission" date="2018-11" db="EMBL/GenBank/DDBJ databases">
        <title>Genomic Encyclopedia of Type Strains, Phase IV (KMG-IV): sequencing the most valuable type-strain genomes for metagenomic binning, comparative biology and taxonomic classification.</title>
        <authorList>
            <person name="Goeker M."/>
        </authorList>
    </citation>
    <scope>NUCLEOTIDE SEQUENCE [LARGE SCALE GENOMIC DNA]</scope>
    <source>
        <strain evidence="6 7">DSM 16974</strain>
    </source>
</reference>
<dbReference type="GO" id="GO:0006935">
    <property type="term" value="P:chemotaxis"/>
    <property type="evidence" value="ECO:0007669"/>
    <property type="project" value="UniProtKB-UniRule"/>
</dbReference>
<dbReference type="AlphaFoldDB" id="A0A3N1P1L2"/>
<dbReference type="PROSITE" id="PS50122">
    <property type="entry name" value="CHEB"/>
    <property type="match status" value="1"/>
</dbReference>
<protein>
    <recommendedName>
        <fullName evidence="2">protein-glutamate methylesterase</fullName>
        <ecNumber evidence="2">3.1.1.61</ecNumber>
    </recommendedName>
</protein>
<evidence type="ECO:0000256" key="2">
    <source>
        <dbReference type="ARBA" id="ARBA00039140"/>
    </source>
</evidence>
<dbReference type="EMBL" id="RJUK01000001">
    <property type="protein sequence ID" value="ROQ21451.1"/>
    <property type="molecule type" value="Genomic_DNA"/>
</dbReference>
<evidence type="ECO:0000313" key="7">
    <source>
        <dbReference type="Proteomes" id="UP000273643"/>
    </source>
</evidence>
<dbReference type="InterPro" id="IPR035909">
    <property type="entry name" value="CheB_C"/>
</dbReference>
<evidence type="ECO:0000256" key="3">
    <source>
        <dbReference type="ARBA" id="ARBA00048267"/>
    </source>
</evidence>
<comment type="caution">
    <text evidence="6">The sequence shown here is derived from an EMBL/GenBank/DDBJ whole genome shotgun (WGS) entry which is preliminary data.</text>
</comment>
<dbReference type="EC" id="3.1.1.61" evidence="2"/>
<dbReference type="CDD" id="cd16432">
    <property type="entry name" value="CheB_Rec"/>
    <property type="match status" value="1"/>
</dbReference>
<evidence type="ECO:0000256" key="4">
    <source>
        <dbReference type="PROSITE-ProRule" id="PRU00050"/>
    </source>
</evidence>
<dbReference type="SUPFAM" id="SSF52738">
    <property type="entry name" value="Methylesterase CheB, C-terminal domain"/>
    <property type="match status" value="1"/>
</dbReference>
<dbReference type="RefSeq" id="WP_246004380.1">
    <property type="nucleotide sequence ID" value="NZ_RJUK01000001.1"/>
</dbReference>
<evidence type="ECO:0000259" key="5">
    <source>
        <dbReference type="PROSITE" id="PS50122"/>
    </source>
</evidence>
<dbReference type="PANTHER" id="PTHR42872:SF6">
    <property type="entry name" value="PROTEIN-GLUTAMATE METHYLESTERASE_PROTEIN-GLUTAMINE GLUTAMINASE"/>
    <property type="match status" value="1"/>
</dbReference>
<accession>A0A3N1P1L2</accession>
<name>A0A3N1P1L2_9GAMM</name>
<feature type="domain" description="CheB-type methylesterase" evidence="5">
    <location>
        <begin position="118"/>
        <end position="306"/>
    </location>
</feature>
<dbReference type="GO" id="GO:0005737">
    <property type="term" value="C:cytoplasm"/>
    <property type="evidence" value="ECO:0007669"/>
    <property type="project" value="InterPro"/>
</dbReference>
<keyword evidence="1 4" id="KW-0378">Hydrolase</keyword>
<keyword evidence="7" id="KW-1185">Reference proteome</keyword>
<feature type="active site" evidence="4">
    <location>
        <position position="156"/>
    </location>
</feature>
<dbReference type="InterPro" id="IPR000673">
    <property type="entry name" value="Sig_transdc_resp-reg_Me-estase"/>
</dbReference>
<gene>
    <name evidence="6" type="ORF">EDC38_2075</name>
</gene>
<evidence type="ECO:0000256" key="1">
    <source>
        <dbReference type="ARBA" id="ARBA00022801"/>
    </source>
</evidence>
<keyword evidence="4" id="KW-0145">Chemotaxis</keyword>
<dbReference type="GO" id="GO:0008984">
    <property type="term" value="F:protein-glutamate methylesterase activity"/>
    <property type="evidence" value="ECO:0007669"/>
    <property type="project" value="UniProtKB-EC"/>
</dbReference>
<comment type="catalytic activity">
    <reaction evidence="3">
        <text>[protein]-L-glutamate 5-O-methyl ester + H2O = L-glutamyl-[protein] + methanol + H(+)</text>
        <dbReference type="Rhea" id="RHEA:23236"/>
        <dbReference type="Rhea" id="RHEA-COMP:10208"/>
        <dbReference type="Rhea" id="RHEA-COMP:10311"/>
        <dbReference type="ChEBI" id="CHEBI:15377"/>
        <dbReference type="ChEBI" id="CHEBI:15378"/>
        <dbReference type="ChEBI" id="CHEBI:17790"/>
        <dbReference type="ChEBI" id="CHEBI:29973"/>
        <dbReference type="ChEBI" id="CHEBI:82795"/>
        <dbReference type="EC" id="3.1.1.61"/>
    </reaction>
</comment>
<dbReference type="Proteomes" id="UP000273643">
    <property type="component" value="Unassembled WGS sequence"/>
</dbReference>
<dbReference type="Pfam" id="PF01339">
    <property type="entry name" value="CheB_methylest"/>
    <property type="match status" value="1"/>
</dbReference>
<dbReference type="Gene3D" id="3.40.50.180">
    <property type="entry name" value="Methylesterase CheB, C-terminal domain"/>
    <property type="match status" value="1"/>
</dbReference>
<dbReference type="GO" id="GO:0000156">
    <property type="term" value="F:phosphorelay response regulator activity"/>
    <property type="evidence" value="ECO:0007669"/>
    <property type="project" value="InterPro"/>
</dbReference>
<dbReference type="PANTHER" id="PTHR42872">
    <property type="entry name" value="PROTEIN-GLUTAMATE METHYLESTERASE/PROTEIN-GLUTAMINE GLUTAMINASE"/>
    <property type="match status" value="1"/>
</dbReference>
<feature type="active site" evidence="4">
    <location>
        <position position="129"/>
    </location>
</feature>
<evidence type="ECO:0000313" key="6">
    <source>
        <dbReference type="EMBL" id="ROQ21451.1"/>
    </source>
</evidence>
<feature type="active site" evidence="4">
    <location>
        <position position="248"/>
    </location>
</feature>
<organism evidence="6 7">
    <name type="scientific">Marinimicrobium koreense</name>
    <dbReference type="NCBI Taxonomy" id="306545"/>
    <lineage>
        <taxon>Bacteria</taxon>
        <taxon>Pseudomonadati</taxon>
        <taxon>Pseudomonadota</taxon>
        <taxon>Gammaproteobacteria</taxon>
        <taxon>Cellvibrionales</taxon>
        <taxon>Cellvibrionaceae</taxon>
        <taxon>Marinimicrobium</taxon>
    </lineage>
</organism>
<sequence>MTGLRIGLLVDSPLKRQYLALSAREAGHELVASLMLDQCQADGPAPDSADAWVVDVALDPDAEPPEPVQALLEHSDAPLIISDSSEYRPGSEEHNAWLKRTLAKLRQLAGDINLQRVPRAKALWVLAASTGGPAAVKDFLSSLPPGLGVAFIYVQHIDTSYTGTLVRMMSQSPYPAALASDGAVIQANQLLIVTACERVDLLDNGTVAIADEPWGGPYAPSVDQLVANAARVYGEQLGLIVFTGMGNDGAAACRLVRQRGGKVWAQTPQSCTSTSMPDAALATGAVELTGTPGELANRLSAHCRASAQTLIEEVRPYESPAAH</sequence>